<dbReference type="OrthoDB" id="1033099at2"/>
<dbReference type="GO" id="GO:0005524">
    <property type="term" value="F:ATP binding"/>
    <property type="evidence" value="ECO:0007669"/>
    <property type="project" value="InterPro"/>
</dbReference>
<evidence type="ECO:0000313" key="2">
    <source>
        <dbReference type="EMBL" id="CDN32356.1"/>
    </source>
</evidence>
<accession>A0A060R9R2</accession>
<name>A0A060R9R2_9BACT</name>
<dbReference type="eggNOG" id="ENOG50349DB">
    <property type="taxonomic scope" value="Bacteria"/>
</dbReference>
<dbReference type="HOGENOM" id="CLU_2204717_0_0_10"/>
<protein>
    <recommendedName>
        <fullName evidence="1">DNA mismatch repair protein MutS-like N-terminal domain-containing protein</fullName>
    </recommendedName>
</protein>
<dbReference type="InterPro" id="IPR016151">
    <property type="entry name" value="DNA_mismatch_repair_MutS_N"/>
</dbReference>
<dbReference type="GO" id="GO:0030983">
    <property type="term" value="F:mismatched DNA binding"/>
    <property type="evidence" value="ECO:0007669"/>
    <property type="project" value="InterPro"/>
</dbReference>
<dbReference type="KEGG" id="rbc:BN938_2284"/>
<dbReference type="Gene3D" id="3.40.1170.10">
    <property type="entry name" value="DNA repair protein MutS, domain I"/>
    <property type="match status" value="1"/>
</dbReference>
<dbReference type="EMBL" id="HG934468">
    <property type="protein sequence ID" value="CDN32356.1"/>
    <property type="molecule type" value="Genomic_DNA"/>
</dbReference>
<evidence type="ECO:0000313" key="3">
    <source>
        <dbReference type="Proteomes" id="UP000027616"/>
    </source>
</evidence>
<dbReference type="InterPro" id="IPR007695">
    <property type="entry name" value="DNA_mismatch_repair_MutS-lik_N"/>
</dbReference>
<evidence type="ECO:0000259" key="1">
    <source>
        <dbReference type="Pfam" id="PF01624"/>
    </source>
</evidence>
<organism evidence="2 3">
    <name type="scientific">Mucinivorans hirudinis</name>
    <dbReference type="NCBI Taxonomy" id="1433126"/>
    <lineage>
        <taxon>Bacteria</taxon>
        <taxon>Pseudomonadati</taxon>
        <taxon>Bacteroidota</taxon>
        <taxon>Bacteroidia</taxon>
        <taxon>Bacteroidales</taxon>
        <taxon>Rikenellaceae</taxon>
        <taxon>Mucinivorans</taxon>
    </lineage>
</organism>
<gene>
    <name evidence="2" type="ORF">BN938_2284</name>
</gene>
<proteinExistence type="predicted"/>
<dbReference type="Pfam" id="PF01624">
    <property type="entry name" value="MutS_I"/>
    <property type="match status" value="1"/>
</dbReference>
<reference evidence="2 3" key="1">
    <citation type="journal article" date="2015" name="Genome Announc.">
        <title>Complete Genome Sequence of the Novel Leech Symbiont Mucinivorans hirudinis M3T.</title>
        <authorList>
            <person name="Nelson M.C."/>
            <person name="Bomar L."/>
            <person name="Graf J."/>
        </authorList>
    </citation>
    <scope>NUCLEOTIDE SEQUENCE [LARGE SCALE GENOMIC DNA]</scope>
    <source>
        <strain evidence="3">M3</strain>
    </source>
</reference>
<feature type="domain" description="DNA mismatch repair protein MutS-like N-terminal" evidence="1">
    <location>
        <begin position="15"/>
        <end position="83"/>
    </location>
</feature>
<dbReference type="AlphaFoldDB" id="A0A060R9R2"/>
<dbReference type="GO" id="GO:0006298">
    <property type="term" value="P:mismatch repair"/>
    <property type="evidence" value="ECO:0007669"/>
    <property type="project" value="InterPro"/>
</dbReference>
<sequence>MISKTEALQAMKARRGEETIILFHNGEFFEAYEQDATVVATVAGLASTVIDGVLTVRIAETEQEEISNTLLDAGCAICISEMRDSDGNFVVNINQAEDYDEQDE</sequence>
<dbReference type="SUPFAM" id="SSF55271">
    <property type="entry name" value="DNA repair protein MutS, domain I"/>
    <property type="match status" value="1"/>
</dbReference>
<dbReference type="Proteomes" id="UP000027616">
    <property type="component" value="Chromosome I"/>
</dbReference>
<keyword evidence="3" id="KW-1185">Reference proteome</keyword>
<dbReference type="STRING" id="1433126.BN938_2284"/>